<evidence type="ECO:0000259" key="3">
    <source>
        <dbReference type="Pfam" id="PF21537"/>
    </source>
</evidence>
<comment type="caution">
    <text evidence="4">The sequence shown here is derived from an EMBL/GenBank/DDBJ whole genome shotgun (WGS) entry which is preliminary data.</text>
</comment>
<feature type="domain" description="DUF1980" evidence="2">
    <location>
        <begin position="12"/>
        <end position="101"/>
    </location>
</feature>
<dbReference type="AlphaFoldDB" id="A0A645D2H1"/>
<dbReference type="PANTHER" id="PTHR40047">
    <property type="entry name" value="UPF0703 PROTEIN YCGQ"/>
    <property type="match status" value="1"/>
</dbReference>
<name>A0A645D2H1_9ZZZZ</name>
<dbReference type="PANTHER" id="PTHR40047:SF1">
    <property type="entry name" value="UPF0703 PROTEIN YCGQ"/>
    <property type="match status" value="1"/>
</dbReference>
<dbReference type="InterPro" id="IPR052955">
    <property type="entry name" value="UPF0703_membrane_permease"/>
</dbReference>
<dbReference type="Pfam" id="PF21537">
    <property type="entry name" value="DUF1980_C"/>
    <property type="match status" value="1"/>
</dbReference>
<evidence type="ECO:0008006" key="5">
    <source>
        <dbReference type="Google" id="ProtNLM"/>
    </source>
</evidence>
<sequence length="272" mass="30253">MTNRKLNLQILLEMVCCFLFSVMMVYMVLSKQYLYFVTPRMKGYLYFVAAVMLVWGATGVKRLFEPQHKLRLAHCFVLLLPMVLLLLPMDVMNVSKISSQYVGKTGFAMTAAQPDTAATVYVGTGTASQSDGDASQTLPGLDVANKTITVADDDFSMWVTEFYVHMQQYEGYTVSMTGYVFKDPNILGEGQFVPARLMMSCCVADLVPSGIVCLYSNADILKQDVWVTVEGTLTVGERVIDGTTTQEPQIKVTKISTAKEVKGYVYPYYIDG</sequence>
<accession>A0A645D2H1</accession>
<keyword evidence="1" id="KW-0472">Membrane</keyword>
<dbReference type="InterPro" id="IPR048447">
    <property type="entry name" value="DUF1980_C"/>
</dbReference>
<dbReference type="NCBIfam" id="TIGR03943">
    <property type="entry name" value="TIGR03943 family putative permease subunit"/>
    <property type="match status" value="1"/>
</dbReference>
<evidence type="ECO:0000313" key="4">
    <source>
        <dbReference type="EMBL" id="MPM83357.1"/>
    </source>
</evidence>
<feature type="transmembrane region" description="Helical" evidence="1">
    <location>
        <begin position="12"/>
        <end position="29"/>
    </location>
</feature>
<dbReference type="Pfam" id="PF09323">
    <property type="entry name" value="DUF1980"/>
    <property type="match status" value="1"/>
</dbReference>
<protein>
    <recommendedName>
        <fullName evidence="5">TIGR03943 family protein</fullName>
    </recommendedName>
</protein>
<keyword evidence="1" id="KW-1133">Transmembrane helix</keyword>
<feature type="transmembrane region" description="Helical" evidence="1">
    <location>
        <begin position="41"/>
        <end position="60"/>
    </location>
</feature>
<feature type="transmembrane region" description="Helical" evidence="1">
    <location>
        <begin position="72"/>
        <end position="89"/>
    </location>
</feature>
<gene>
    <name evidence="4" type="ORF">SDC9_130421</name>
</gene>
<keyword evidence="1" id="KW-0812">Transmembrane</keyword>
<proteinExistence type="predicted"/>
<organism evidence="4">
    <name type="scientific">bioreactor metagenome</name>
    <dbReference type="NCBI Taxonomy" id="1076179"/>
    <lineage>
        <taxon>unclassified sequences</taxon>
        <taxon>metagenomes</taxon>
        <taxon>ecological metagenomes</taxon>
    </lineage>
</organism>
<evidence type="ECO:0000256" key="1">
    <source>
        <dbReference type="SAM" id="Phobius"/>
    </source>
</evidence>
<dbReference type="InterPro" id="IPR015402">
    <property type="entry name" value="DUF1980"/>
</dbReference>
<dbReference type="EMBL" id="VSSQ01032171">
    <property type="protein sequence ID" value="MPM83357.1"/>
    <property type="molecule type" value="Genomic_DNA"/>
</dbReference>
<dbReference type="InterPro" id="IPR048493">
    <property type="entry name" value="DUF1980_N"/>
</dbReference>
<feature type="domain" description="DUF1980" evidence="3">
    <location>
        <begin position="135"/>
        <end position="267"/>
    </location>
</feature>
<evidence type="ECO:0000259" key="2">
    <source>
        <dbReference type="Pfam" id="PF09323"/>
    </source>
</evidence>
<reference evidence="4" key="1">
    <citation type="submission" date="2019-08" db="EMBL/GenBank/DDBJ databases">
        <authorList>
            <person name="Kucharzyk K."/>
            <person name="Murdoch R.W."/>
            <person name="Higgins S."/>
            <person name="Loffler F."/>
        </authorList>
    </citation>
    <scope>NUCLEOTIDE SEQUENCE</scope>
</reference>